<evidence type="ECO:0000313" key="2">
    <source>
        <dbReference type="Proteomes" id="UP000254808"/>
    </source>
</evidence>
<keyword evidence="2" id="KW-1185">Reference proteome</keyword>
<accession>A0A345UL30</accession>
<name>A0A345UL30_9BACT</name>
<proteinExistence type="predicted"/>
<protein>
    <submittedName>
        <fullName evidence="1">Uncharacterized protein</fullName>
    </submittedName>
</protein>
<dbReference type="KEGG" id="cprv:CYPRO_1932"/>
<evidence type="ECO:0000313" key="1">
    <source>
        <dbReference type="EMBL" id="AXJ01182.1"/>
    </source>
</evidence>
<gene>
    <name evidence="1" type="ORF">CYPRO_1932</name>
</gene>
<dbReference type="EMBL" id="CP027806">
    <property type="protein sequence ID" value="AXJ01182.1"/>
    <property type="molecule type" value="Genomic_DNA"/>
</dbReference>
<dbReference type="AlphaFoldDB" id="A0A345UL30"/>
<sequence>MPVAGLHNRMHTCNSGLPKPAITSRRVPLGRSLIMLREVSCRLCSPVPQHFRDDGLVGLACDIFVLQRCRSGRDARSCVSTMFRNQKRKTCTLEQRDMPKPALKPQQTDLPWQAIDDSCERSPSFIYARQAVPVTGPSRTDCSAAGELPGKSANGDLKVDAIGVNLI</sequence>
<reference evidence="1 2" key="1">
    <citation type="submission" date="2018-03" db="EMBL/GenBank/DDBJ databases">
        <title>Phenotypic and genomic properties of Cyclonatronum proteinivorum gen. nov., sp. nov., a haloalkaliphilic bacteroidete from soda lakes possessing Na+-translocating rhodopsin.</title>
        <authorList>
            <person name="Toshchakov S.V."/>
            <person name="Korzhenkov A."/>
            <person name="Samarov N.I."/>
            <person name="Kublanov I.V."/>
            <person name="Muntyan M.S."/>
            <person name="Sorokin D.Y."/>
        </authorList>
    </citation>
    <scope>NUCLEOTIDE SEQUENCE [LARGE SCALE GENOMIC DNA]</scope>
    <source>
        <strain evidence="1 2">Omega</strain>
    </source>
</reference>
<dbReference type="Proteomes" id="UP000254808">
    <property type="component" value="Chromosome"/>
</dbReference>
<organism evidence="1 2">
    <name type="scientific">Cyclonatronum proteinivorum</name>
    <dbReference type="NCBI Taxonomy" id="1457365"/>
    <lineage>
        <taxon>Bacteria</taxon>
        <taxon>Pseudomonadati</taxon>
        <taxon>Balneolota</taxon>
        <taxon>Balneolia</taxon>
        <taxon>Balneolales</taxon>
        <taxon>Cyclonatronaceae</taxon>
        <taxon>Cyclonatronum</taxon>
    </lineage>
</organism>